<evidence type="ECO:0000313" key="9">
    <source>
        <dbReference type="EMBL" id="KAB7785874.1"/>
    </source>
</evidence>
<feature type="binding site" evidence="8">
    <location>
        <position position="87"/>
    </location>
    <ligand>
        <name>shikimate</name>
        <dbReference type="ChEBI" id="CHEBI:36208"/>
    </ligand>
</feature>
<dbReference type="SUPFAM" id="SSF51735">
    <property type="entry name" value="NAD(P)-binding Rossmann-fold domains"/>
    <property type="match status" value="1"/>
</dbReference>
<feature type="binding site" evidence="8">
    <location>
        <position position="78"/>
    </location>
    <ligand>
        <name>NADP(+)</name>
        <dbReference type="ChEBI" id="CHEBI:58349"/>
    </ligand>
</feature>
<comment type="catalytic activity">
    <reaction evidence="7 8">
        <text>shikimate + NADP(+) = 3-dehydroshikimate + NADPH + H(+)</text>
        <dbReference type="Rhea" id="RHEA:17737"/>
        <dbReference type="ChEBI" id="CHEBI:15378"/>
        <dbReference type="ChEBI" id="CHEBI:16630"/>
        <dbReference type="ChEBI" id="CHEBI:36208"/>
        <dbReference type="ChEBI" id="CHEBI:57783"/>
        <dbReference type="ChEBI" id="CHEBI:58349"/>
        <dbReference type="EC" id="1.1.1.25"/>
    </reaction>
</comment>
<dbReference type="Proteomes" id="UP000469949">
    <property type="component" value="Unassembled WGS sequence"/>
</dbReference>
<dbReference type="GO" id="GO:0019632">
    <property type="term" value="P:shikimate metabolic process"/>
    <property type="evidence" value="ECO:0007669"/>
    <property type="project" value="InterPro"/>
</dbReference>
<feature type="binding site" evidence="8">
    <location>
        <begin position="15"/>
        <end position="17"/>
    </location>
    <ligand>
        <name>shikimate</name>
        <dbReference type="ChEBI" id="CHEBI:36208"/>
    </ligand>
</feature>
<feature type="binding site" evidence="8">
    <location>
        <position position="248"/>
    </location>
    <ligand>
        <name>shikimate</name>
        <dbReference type="ChEBI" id="CHEBI:36208"/>
    </ligand>
</feature>
<accession>A0A514KM61</accession>
<dbReference type="AlphaFoldDB" id="A0A514KM61"/>
<name>A0A514KM61_9HYPH</name>
<dbReference type="Pfam" id="PF01488">
    <property type="entry name" value="Shikimate_DH"/>
    <property type="match status" value="1"/>
</dbReference>
<dbReference type="Gene3D" id="3.40.50.720">
    <property type="entry name" value="NAD(P)-binding Rossmann-like Domain"/>
    <property type="match status" value="1"/>
</dbReference>
<evidence type="ECO:0000256" key="5">
    <source>
        <dbReference type="ARBA" id="ARBA00023002"/>
    </source>
</evidence>
<organism evidence="9 10">
    <name type="scientific">Methylorubrum populi</name>
    <dbReference type="NCBI Taxonomy" id="223967"/>
    <lineage>
        <taxon>Bacteria</taxon>
        <taxon>Pseudomonadati</taxon>
        <taxon>Pseudomonadota</taxon>
        <taxon>Alphaproteobacteria</taxon>
        <taxon>Hyphomicrobiales</taxon>
        <taxon>Methylobacteriaceae</taxon>
        <taxon>Methylorubrum</taxon>
    </lineage>
</organism>
<sequence>MTARAFVVGHPIRHSRSPLIHGHWLAEHGLAGTYERLDVAPDDFAAFFRALPASGFAGGNVTIPHKEAAFRLADSLTERAKKIGAVNTLIVEGGRVRGDNTDAPGFIAHLDQSLGEGWPERTGGTALVLGAGGAARAIVVGLVERGMRVRVANRSPERARALAELDPGHVEALAWEAVPAALSETGLLVNTTSLGMAGHPPLALDLAPLPERAAVADIVYVPLETPLLAAARARGLAAVDGLGMLLHQAVPGFFAWFGLRPEVTPELREKIVADLVAR</sequence>
<dbReference type="RefSeq" id="WP_141950926.1">
    <property type="nucleotide sequence ID" value="NZ_CP039546.1"/>
</dbReference>
<dbReference type="InterPro" id="IPR006151">
    <property type="entry name" value="Shikm_DH/Glu-tRNA_Rdtase"/>
</dbReference>
<feature type="binding site" evidence="8">
    <location>
        <position position="241"/>
    </location>
    <ligand>
        <name>NADP(+)</name>
        <dbReference type="ChEBI" id="CHEBI:58349"/>
    </ligand>
</feature>
<dbReference type="GO" id="GO:0009423">
    <property type="term" value="P:chorismate biosynthetic process"/>
    <property type="evidence" value="ECO:0007669"/>
    <property type="project" value="UniProtKB-UniRule"/>
</dbReference>
<dbReference type="Pfam" id="PF08501">
    <property type="entry name" value="Shikimate_dh_N"/>
    <property type="match status" value="1"/>
</dbReference>
<dbReference type="NCBIfam" id="TIGR00507">
    <property type="entry name" value="aroE"/>
    <property type="match status" value="1"/>
</dbReference>
<proteinExistence type="inferred from homology"/>
<dbReference type="GO" id="GO:0005829">
    <property type="term" value="C:cytosol"/>
    <property type="evidence" value="ECO:0007669"/>
    <property type="project" value="TreeGrafter"/>
</dbReference>
<comment type="caution">
    <text evidence="8">Lacks conserved residue(s) required for the propagation of feature annotation.</text>
</comment>
<dbReference type="InterPro" id="IPR011342">
    <property type="entry name" value="Shikimate_DH"/>
</dbReference>
<dbReference type="PANTHER" id="PTHR21089">
    <property type="entry name" value="SHIKIMATE DEHYDROGENASE"/>
    <property type="match status" value="1"/>
</dbReference>
<dbReference type="UniPathway" id="UPA00053">
    <property type="reaction ID" value="UER00087"/>
</dbReference>
<dbReference type="GO" id="GO:0004764">
    <property type="term" value="F:shikimate 3-dehydrogenase (NADP+) activity"/>
    <property type="evidence" value="ECO:0007669"/>
    <property type="project" value="UniProtKB-UniRule"/>
</dbReference>
<feature type="binding site" evidence="8">
    <location>
        <begin position="130"/>
        <end position="134"/>
    </location>
    <ligand>
        <name>NADP(+)</name>
        <dbReference type="ChEBI" id="CHEBI:58349"/>
    </ligand>
</feature>
<feature type="binding site" evidence="8">
    <location>
        <position position="218"/>
    </location>
    <ligand>
        <name>NADP(+)</name>
        <dbReference type="ChEBI" id="CHEBI:58349"/>
    </ligand>
</feature>
<dbReference type="HAMAP" id="MF_00222">
    <property type="entry name" value="Shikimate_DH_AroE"/>
    <property type="match status" value="1"/>
</dbReference>
<feature type="active site" description="Proton acceptor" evidence="8">
    <location>
        <position position="66"/>
    </location>
</feature>
<evidence type="ECO:0000256" key="8">
    <source>
        <dbReference type="HAMAP-Rule" id="MF_00222"/>
    </source>
</evidence>
<dbReference type="CDD" id="cd01065">
    <property type="entry name" value="NAD_bind_Shikimate_DH"/>
    <property type="match status" value="1"/>
</dbReference>
<evidence type="ECO:0000256" key="3">
    <source>
        <dbReference type="ARBA" id="ARBA00022605"/>
    </source>
</evidence>
<keyword evidence="6 8" id="KW-0057">Aromatic amino acid biosynthesis</keyword>
<dbReference type="SUPFAM" id="SSF53223">
    <property type="entry name" value="Aminoacid dehydrogenase-like, N-terminal domain"/>
    <property type="match status" value="1"/>
</dbReference>
<keyword evidence="5 8" id="KW-0560">Oxidoreductase</keyword>
<dbReference type="InterPro" id="IPR046346">
    <property type="entry name" value="Aminoacid_DH-like_N_sf"/>
</dbReference>
<comment type="function">
    <text evidence="8">Involved in the biosynthesis of the chorismate, which leads to the biosynthesis of aromatic amino acids. Catalyzes the reversible NADPH linked reduction of 3-dehydroshikimate (DHSA) to yield shikimate (SA).</text>
</comment>
<evidence type="ECO:0000256" key="2">
    <source>
        <dbReference type="ARBA" id="ARBA00012962"/>
    </source>
</evidence>
<dbReference type="GO" id="GO:0008652">
    <property type="term" value="P:amino acid biosynthetic process"/>
    <property type="evidence" value="ECO:0007669"/>
    <property type="project" value="UniProtKB-KW"/>
</dbReference>
<comment type="pathway">
    <text evidence="1 8">Metabolic intermediate biosynthesis; chorismate biosynthesis; chorismate from D-erythrose 4-phosphate and phosphoenolpyruvate: step 4/7.</text>
</comment>
<gene>
    <name evidence="8" type="primary">aroE</name>
    <name evidence="9" type="ORF">F8B43_1275</name>
</gene>
<reference evidence="9 10" key="1">
    <citation type="submission" date="2019-10" db="EMBL/GenBank/DDBJ databases">
        <title>Draft Genome Sequence of the Caffeine Degrading Methylotroph Methylorubrum populi PINKEL.</title>
        <authorList>
            <person name="Dawson S.C."/>
            <person name="Zhang X."/>
            <person name="Wright M.E."/>
            <person name="Sharma G."/>
            <person name="Langner J.T."/>
            <person name="Ditty J.L."/>
            <person name="Subuyuj G.A."/>
        </authorList>
    </citation>
    <scope>NUCLEOTIDE SEQUENCE [LARGE SCALE GENOMIC DNA]</scope>
    <source>
        <strain evidence="9 10">Pinkel</strain>
    </source>
</reference>
<evidence type="ECO:0000313" key="10">
    <source>
        <dbReference type="Proteomes" id="UP000469949"/>
    </source>
</evidence>
<feature type="binding site" evidence="8">
    <location>
        <position position="62"/>
    </location>
    <ligand>
        <name>shikimate</name>
        <dbReference type="ChEBI" id="CHEBI:36208"/>
    </ligand>
</feature>
<feature type="binding site" evidence="8">
    <location>
        <position position="102"/>
    </location>
    <ligand>
        <name>shikimate</name>
        <dbReference type="ChEBI" id="CHEBI:36208"/>
    </ligand>
</feature>
<evidence type="ECO:0000256" key="7">
    <source>
        <dbReference type="ARBA" id="ARBA00049442"/>
    </source>
</evidence>
<evidence type="ECO:0000256" key="6">
    <source>
        <dbReference type="ARBA" id="ARBA00023141"/>
    </source>
</evidence>
<dbReference type="EMBL" id="WEKV01000008">
    <property type="protein sequence ID" value="KAB7785874.1"/>
    <property type="molecule type" value="Genomic_DNA"/>
</dbReference>
<dbReference type="InterPro" id="IPR036291">
    <property type="entry name" value="NAD(P)-bd_dom_sf"/>
</dbReference>
<feature type="binding site" evidence="8">
    <location>
        <position position="220"/>
    </location>
    <ligand>
        <name>shikimate</name>
        <dbReference type="ChEBI" id="CHEBI:36208"/>
    </ligand>
</feature>
<comment type="subunit">
    <text evidence="8">Homodimer.</text>
</comment>
<dbReference type="NCBIfam" id="NF001312">
    <property type="entry name" value="PRK00258.1-4"/>
    <property type="match status" value="1"/>
</dbReference>
<protein>
    <recommendedName>
        <fullName evidence="2 8">Shikimate dehydrogenase (NADP(+))</fullName>
        <shortName evidence="8">SDH</shortName>
        <ecNumber evidence="2 8">1.1.1.25</ecNumber>
    </recommendedName>
</protein>
<dbReference type="GO" id="GO:0050661">
    <property type="term" value="F:NADP binding"/>
    <property type="evidence" value="ECO:0007669"/>
    <property type="project" value="InterPro"/>
</dbReference>
<keyword evidence="3 8" id="KW-0028">Amino-acid biosynthesis</keyword>
<comment type="caution">
    <text evidence="9">The sequence shown here is derived from an EMBL/GenBank/DDBJ whole genome shotgun (WGS) entry which is preliminary data.</text>
</comment>
<dbReference type="Gene3D" id="3.40.50.10860">
    <property type="entry name" value="Leucine Dehydrogenase, chain A, domain 1"/>
    <property type="match status" value="1"/>
</dbReference>
<comment type="similarity">
    <text evidence="8">Belongs to the shikimate dehydrogenase family.</text>
</comment>
<evidence type="ECO:0000256" key="1">
    <source>
        <dbReference type="ARBA" id="ARBA00004871"/>
    </source>
</evidence>
<dbReference type="EC" id="1.1.1.25" evidence="2 8"/>
<evidence type="ECO:0000256" key="4">
    <source>
        <dbReference type="ARBA" id="ARBA00022857"/>
    </source>
</evidence>
<dbReference type="InterPro" id="IPR022893">
    <property type="entry name" value="Shikimate_DH_fam"/>
</dbReference>
<dbReference type="PANTHER" id="PTHR21089:SF1">
    <property type="entry name" value="BIFUNCTIONAL 3-DEHYDROQUINATE DEHYDRATASE_SHIKIMATE DEHYDROGENASE, CHLOROPLASTIC"/>
    <property type="match status" value="1"/>
</dbReference>
<dbReference type="FunFam" id="3.40.50.10860:FF:000006">
    <property type="entry name" value="Shikimate dehydrogenase (NADP(+))"/>
    <property type="match status" value="1"/>
</dbReference>
<dbReference type="InterPro" id="IPR013708">
    <property type="entry name" value="Shikimate_DH-bd_N"/>
</dbReference>
<keyword evidence="4 8" id="KW-0521">NADP</keyword>
<dbReference type="GO" id="GO:0009073">
    <property type="term" value="P:aromatic amino acid family biosynthetic process"/>
    <property type="evidence" value="ECO:0007669"/>
    <property type="project" value="UniProtKB-KW"/>
</dbReference>